<keyword evidence="1 2" id="KW-0238">DNA-binding</keyword>
<evidence type="ECO:0000313" key="4">
    <source>
        <dbReference type="EMBL" id="PZN79788.1"/>
    </source>
</evidence>
<feature type="region of interest" description="Disordered" evidence="3">
    <location>
        <begin position="101"/>
        <end position="128"/>
    </location>
</feature>
<dbReference type="EMBL" id="QJPH01000292">
    <property type="protein sequence ID" value="PZN79788.1"/>
    <property type="molecule type" value="Genomic_DNA"/>
</dbReference>
<evidence type="ECO:0000256" key="1">
    <source>
        <dbReference type="ARBA" id="ARBA00023125"/>
    </source>
</evidence>
<dbReference type="InterPro" id="IPR000424">
    <property type="entry name" value="Primosome_PriB/ssb"/>
</dbReference>
<dbReference type="Gene3D" id="2.40.50.140">
    <property type="entry name" value="Nucleic acid-binding proteins"/>
    <property type="match status" value="1"/>
</dbReference>
<dbReference type="Pfam" id="PF00436">
    <property type="entry name" value="SSB"/>
    <property type="match status" value="1"/>
</dbReference>
<organism evidence="4 5">
    <name type="scientific">Candidatus Methylumidiphilus alinenensis</name>
    <dbReference type="NCBI Taxonomy" id="2202197"/>
    <lineage>
        <taxon>Bacteria</taxon>
        <taxon>Pseudomonadati</taxon>
        <taxon>Pseudomonadota</taxon>
        <taxon>Gammaproteobacteria</taxon>
        <taxon>Methylococcales</taxon>
        <taxon>Candidatus Methylumidiphilus</taxon>
    </lineage>
</organism>
<dbReference type="GO" id="GO:0003697">
    <property type="term" value="F:single-stranded DNA binding"/>
    <property type="evidence" value="ECO:0007669"/>
    <property type="project" value="InterPro"/>
</dbReference>
<dbReference type="InterPro" id="IPR012340">
    <property type="entry name" value="NA-bd_OB-fold"/>
</dbReference>
<accession>A0A2W4RJ56</accession>
<dbReference type="SUPFAM" id="SSF50249">
    <property type="entry name" value="Nucleic acid-binding proteins"/>
    <property type="match status" value="1"/>
</dbReference>
<evidence type="ECO:0000313" key="5">
    <source>
        <dbReference type="Proteomes" id="UP000249396"/>
    </source>
</evidence>
<evidence type="ECO:0000256" key="2">
    <source>
        <dbReference type="PROSITE-ProRule" id="PRU00252"/>
    </source>
</evidence>
<gene>
    <name evidence="4" type="ORF">DM484_10840</name>
</gene>
<dbReference type="PROSITE" id="PS50935">
    <property type="entry name" value="SSB"/>
    <property type="match status" value="1"/>
</dbReference>
<proteinExistence type="predicted"/>
<dbReference type="CDD" id="cd04496">
    <property type="entry name" value="SSB_OBF"/>
    <property type="match status" value="1"/>
</dbReference>
<comment type="caution">
    <text evidence="4">The sequence shown here is derived from an EMBL/GenBank/DDBJ whole genome shotgun (WGS) entry which is preliminary data.</text>
</comment>
<evidence type="ECO:0000256" key="3">
    <source>
        <dbReference type="SAM" id="MobiDB-lite"/>
    </source>
</evidence>
<sequence length="128" mass="13569">MIDSLISGKLIRDPTTKTGPSGKPYCNFLLTVFTGEESPVVVSGIAFQDVAQRIGKLAKGDALTVTGALKPSTWADKATGETKHGLNVTVSACLSAYDVKKKRTPPSTNGDNAKPHDYSPGFDEPLDF</sequence>
<dbReference type="AlphaFoldDB" id="A0A2W4RJ56"/>
<reference evidence="4 5" key="1">
    <citation type="journal article" date="2018" name="Aquat. Microb. Ecol.">
        <title>Gammaproteobacterial methanotrophs dominate.</title>
        <authorList>
            <person name="Rissanen A.J."/>
            <person name="Saarenheimo J."/>
            <person name="Tiirola M."/>
            <person name="Peura S."/>
            <person name="Aalto S.L."/>
            <person name="Karvinen A."/>
            <person name="Nykanen H."/>
        </authorList>
    </citation>
    <scope>NUCLEOTIDE SEQUENCE [LARGE SCALE GENOMIC DNA]</scope>
    <source>
        <strain evidence="4">AMbin10</strain>
    </source>
</reference>
<protein>
    <submittedName>
        <fullName evidence="4">Single-stranded DNA-binding protein</fullName>
    </submittedName>
</protein>
<name>A0A2W4RJ56_9GAMM</name>
<dbReference type="Proteomes" id="UP000249396">
    <property type="component" value="Unassembled WGS sequence"/>
</dbReference>